<accession>A0A1I6H7I4</accession>
<protein>
    <recommendedName>
        <fullName evidence="3">Coiled-coil protein</fullName>
    </recommendedName>
</protein>
<organism evidence="1 2">
    <name type="scientific">Pseudidiomarina maritima</name>
    <dbReference type="NCBI Taxonomy" id="519453"/>
    <lineage>
        <taxon>Bacteria</taxon>
        <taxon>Pseudomonadati</taxon>
        <taxon>Pseudomonadota</taxon>
        <taxon>Gammaproteobacteria</taxon>
        <taxon>Alteromonadales</taxon>
        <taxon>Idiomarinaceae</taxon>
        <taxon>Pseudidiomarina</taxon>
    </lineage>
</organism>
<name>A0A1I6H7I4_9GAMM</name>
<dbReference type="AlphaFoldDB" id="A0A1I6H7I4"/>
<dbReference type="RefSeq" id="WP_092857317.1">
    <property type="nucleotide sequence ID" value="NZ_FOYU01000002.1"/>
</dbReference>
<evidence type="ECO:0000313" key="2">
    <source>
        <dbReference type="Proteomes" id="UP000199424"/>
    </source>
</evidence>
<gene>
    <name evidence="1" type="ORF">SAMN04488070_1578</name>
</gene>
<keyword evidence="2" id="KW-1185">Reference proteome</keyword>
<sequence>MKIYFSDFFEVSPKDIEAYGAFDPSLINDLPLFIDPFLLFNSEKPEYQELHGNIIKYVAFLRDRSEEEGINEGLIKAWFLFPEVKQTWFGYSKIGNSGSGLGPKFAKSLNENLHTVFTNFGTEEITNGSHLEKLCLIRDGVGRDHISDFTTNLIKKFLLEYTQAFARDHIDARFLSTHIVEKVEFNYATRSWMARTFTLPTFQNDYVLLTPKDILTKDENWINKSDMIGDFRGVLESIPNDQLRAQLNDYLARMLPEDPNKKEFDAAVVKTIIKFPEYIDYFIKLKEENGDQAVKLSELKVSETEHLFIQKVKELVSTLEHDTPFYEKASNSLDAAYERVIFLKQMIENNDGYRFFYVKGDPIKREQDLQLLFKLTWFASDFDVNAEVNNGRGPVDFKVSNGSRDKSLVEFKLASNKKLKQNLKHQVEVYEAANGTHQSIKVILYFSDSELNKLIGIMKELELKEDKGLVLIDARPNKVSASNVTDMFENV</sequence>
<evidence type="ECO:0000313" key="1">
    <source>
        <dbReference type="EMBL" id="SFR50526.1"/>
    </source>
</evidence>
<dbReference type="Proteomes" id="UP000199424">
    <property type="component" value="Unassembled WGS sequence"/>
</dbReference>
<evidence type="ECO:0008006" key="3">
    <source>
        <dbReference type="Google" id="ProtNLM"/>
    </source>
</evidence>
<dbReference type="EMBL" id="FOYU01000002">
    <property type="protein sequence ID" value="SFR50526.1"/>
    <property type="molecule type" value="Genomic_DNA"/>
</dbReference>
<reference evidence="2" key="1">
    <citation type="submission" date="2016-10" db="EMBL/GenBank/DDBJ databases">
        <authorList>
            <person name="Varghese N."/>
            <person name="Submissions S."/>
        </authorList>
    </citation>
    <scope>NUCLEOTIDE SEQUENCE [LARGE SCALE GENOMIC DNA]</scope>
    <source>
        <strain evidence="2">CGMCC 1.7285</strain>
    </source>
</reference>
<proteinExistence type="predicted"/>